<dbReference type="InterPro" id="IPR043917">
    <property type="entry name" value="DUF5753"/>
</dbReference>
<dbReference type="RefSeq" id="WP_380669385.1">
    <property type="nucleotide sequence ID" value="NZ_JBHTCJ010000007.1"/>
</dbReference>
<reference evidence="4" key="1">
    <citation type="journal article" date="2019" name="Int. J. Syst. Evol. Microbiol.">
        <title>The Global Catalogue of Microorganisms (GCM) 10K type strain sequencing project: providing services to taxonomists for standard genome sequencing and annotation.</title>
        <authorList>
            <consortium name="The Broad Institute Genomics Platform"/>
            <consortium name="The Broad Institute Genome Sequencing Center for Infectious Disease"/>
            <person name="Wu L."/>
            <person name="Ma J."/>
        </authorList>
    </citation>
    <scope>NUCLEOTIDE SEQUENCE [LARGE SCALE GENOMIC DNA]</scope>
    <source>
        <strain evidence="4">WLHS5</strain>
    </source>
</reference>
<name>A0ABW2LJS1_9PSEU</name>
<comment type="caution">
    <text evidence="3">The sequence shown here is derived from an EMBL/GenBank/DDBJ whole genome shotgun (WGS) entry which is preliminary data.</text>
</comment>
<dbReference type="SMART" id="SM00530">
    <property type="entry name" value="HTH_XRE"/>
    <property type="match status" value="1"/>
</dbReference>
<evidence type="ECO:0000313" key="4">
    <source>
        <dbReference type="Proteomes" id="UP001596504"/>
    </source>
</evidence>
<dbReference type="SUPFAM" id="SSF47413">
    <property type="entry name" value="lambda repressor-like DNA-binding domains"/>
    <property type="match status" value="1"/>
</dbReference>
<feature type="region of interest" description="Disordered" evidence="1">
    <location>
        <begin position="1"/>
        <end position="26"/>
    </location>
</feature>
<feature type="domain" description="HTH cro/C1-type" evidence="2">
    <location>
        <begin position="38"/>
        <end position="93"/>
    </location>
</feature>
<dbReference type="InterPro" id="IPR001387">
    <property type="entry name" value="Cro/C1-type_HTH"/>
</dbReference>
<evidence type="ECO:0000259" key="2">
    <source>
        <dbReference type="PROSITE" id="PS50943"/>
    </source>
</evidence>
<dbReference type="Proteomes" id="UP001596504">
    <property type="component" value="Unassembled WGS sequence"/>
</dbReference>
<dbReference type="PROSITE" id="PS50943">
    <property type="entry name" value="HTH_CROC1"/>
    <property type="match status" value="1"/>
</dbReference>
<proteinExistence type="predicted"/>
<sequence length="305" mass="33786">MSIDPERPGDQAGGKRAGKAGGPAAGPTVLRIALGGQLRRLRESRGISREAAGDAIRGSHAKISRLELGRVSFRERDISDLLTYYGVQDPQEREQFLALARQANEPGWWHQYGDLLPSWFETYLGLEQAAAIIRTYEAQFVPGLLQTPDYARAVINLGHGHESAPEVDRRVALRTRRQDILTRPEPSTLWAVIDEGALRRPIGGDQVMRGQIEHLIRVAELPNVTVQVLPYSAGGHAAAGGPFSILRFPESDLPDIVYLEQLTSALYLDKRHDLDQYQAVMDKLSVQAVTPEGTPRLLREIVDSY</sequence>
<organism evidence="3 4">
    <name type="scientific">Saccharopolyspora griseoalba</name>
    <dbReference type="NCBI Taxonomy" id="1431848"/>
    <lineage>
        <taxon>Bacteria</taxon>
        <taxon>Bacillati</taxon>
        <taxon>Actinomycetota</taxon>
        <taxon>Actinomycetes</taxon>
        <taxon>Pseudonocardiales</taxon>
        <taxon>Pseudonocardiaceae</taxon>
        <taxon>Saccharopolyspora</taxon>
    </lineage>
</organism>
<dbReference type="EMBL" id="JBHTCJ010000007">
    <property type="protein sequence ID" value="MFC7342781.1"/>
    <property type="molecule type" value="Genomic_DNA"/>
</dbReference>
<evidence type="ECO:0000313" key="3">
    <source>
        <dbReference type="EMBL" id="MFC7342781.1"/>
    </source>
</evidence>
<dbReference type="InterPro" id="IPR010982">
    <property type="entry name" value="Lambda_DNA-bd_dom_sf"/>
</dbReference>
<dbReference type="Pfam" id="PF13560">
    <property type="entry name" value="HTH_31"/>
    <property type="match status" value="1"/>
</dbReference>
<dbReference type="Gene3D" id="1.10.260.40">
    <property type="entry name" value="lambda repressor-like DNA-binding domains"/>
    <property type="match status" value="1"/>
</dbReference>
<accession>A0ABW2LJS1</accession>
<keyword evidence="4" id="KW-1185">Reference proteome</keyword>
<evidence type="ECO:0000256" key="1">
    <source>
        <dbReference type="SAM" id="MobiDB-lite"/>
    </source>
</evidence>
<protein>
    <submittedName>
        <fullName evidence="3">Helix-turn-helix domain-containing protein</fullName>
    </submittedName>
</protein>
<gene>
    <name evidence="3" type="ORF">ACFQRI_15365</name>
</gene>
<dbReference type="Pfam" id="PF19054">
    <property type="entry name" value="DUF5753"/>
    <property type="match status" value="1"/>
</dbReference>
<dbReference type="CDD" id="cd00093">
    <property type="entry name" value="HTH_XRE"/>
    <property type="match status" value="1"/>
</dbReference>